<keyword evidence="3" id="KW-0326">Glycosidase</keyword>
<dbReference type="Gene3D" id="3.90.245.10">
    <property type="entry name" value="Ribonucleoside hydrolase-like"/>
    <property type="match status" value="1"/>
</dbReference>
<evidence type="ECO:0000256" key="1">
    <source>
        <dbReference type="ARBA" id="ARBA00009176"/>
    </source>
</evidence>
<dbReference type="GO" id="GO:0006152">
    <property type="term" value="P:purine nucleoside catabolic process"/>
    <property type="evidence" value="ECO:0007669"/>
    <property type="project" value="TreeGrafter"/>
</dbReference>
<dbReference type="AlphaFoldDB" id="A0A813W3W4"/>
<protein>
    <recommendedName>
        <fullName evidence="5">Inosine/uridine-preferring nucleoside hydrolase domain-containing protein</fullName>
    </recommendedName>
</protein>
<dbReference type="Pfam" id="PF01156">
    <property type="entry name" value="IU_nuc_hydro"/>
    <property type="match status" value="1"/>
</dbReference>
<dbReference type="GO" id="GO:0008477">
    <property type="term" value="F:purine nucleosidase activity"/>
    <property type="evidence" value="ECO:0007669"/>
    <property type="project" value="TreeGrafter"/>
</dbReference>
<evidence type="ECO:0000256" key="4">
    <source>
        <dbReference type="SAM" id="SignalP"/>
    </source>
</evidence>
<evidence type="ECO:0000256" key="2">
    <source>
        <dbReference type="ARBA" id="ARBA00022801"/>
    </source>
</evidence>
<evidence type="ECO:0000259" key="5">
    <source>
        <dbReference type="Pfam" id="PF01156"/>
    </source>
</evidence>
<dbReference type="InterPro" id="IPR023186">
    <property type="entry name" value="IUNH"/>
</dbReference>
<dbReference type="Proteomes" id="UP000663870">
    <property type="component" value="Unassembled WGS sequence"/>
</dbReference>
<feature type="domain" description="Inosine/uridine-preferring nucleoside hydrolase" evidence="5">
    <location>
        <begin position="26"/>
        <end position="297"/>
    </location>
</feature>
<gene>
    <name evidence="6" type="ORF">JXQ802_LOCUS6741</name>
</gene>
<name>A0A813W3W4_9BILA</name>
<comment type="caution">
    <text evidence="6">The sequence shown here is derived from an EMBL/GenBank/DDBJ whole genome shotgun (WGS) entry which is preliminary data.</text>
</comment>
<dbReference type="GO" id="GO:0005829">
    <property type="term" value="C:cytosol"/>
    <property type="evidence" value="ECO:0007669"/>
    <property type="project" value="TreeGrafter"/>
</dbReference>
<dbReference type="PANTHER" id="PTHR12304:SF4">
    <property type="entry name" value="URIDINE NUCLEOSIDASE"/>
    <property type="match status" value="1"/>
</dbReference>
<dbReference type="PANTHER" id="PTHR12304">
    <property type="entry name" value="INOSINE-URIDINE PREFERRING NUCLEOSIDE HYDROLASE"/>
    <property type="match status" value="1"/>
</dbReference>
<evidence type="ECO:0000256" key="3">
    <source>
        <dbReference type="ARBA" id="ARBA00023295"/>
    </source>
</evidence>
<sequence length="342" mass="38725">MKISTLFLIWFMISINQIYTKPILTILDTDIGSDYDDQMALTYILANPSIFDLKLIICSTYNTTARGQIVAKTLAIFDRFNVPIAIGQNTGTDNMLEYEWAQNYTLNQFQNDGGIVYENGEEALLKEMEKANVDNIYNLIEISPTTSLGHVLQHLQPETLKYIRLFAMAGSIYRGYKNSSQPSKEYNIFVDIPAAQIVFNTSWAYFGLVPLDTTIFMQFYNPEWQTFLLFYNQNKYVQLVIDSYTVWYNNGGNRSAALKPFSPENGTSTMYDVLAAFLAANYPRALTMVVQELPLIVTQDGFTKVDSILGKQVNVSMAFLTSDPYTSTELIGITVLDSIIYS</sequence>
<evidence type="ECO:0000313" key="7">
    <source>
        <dbReference type="Proteomes" id="UP000663870"/>
    </source>
</evidence>
<dbReference type="SUPFAM" id="SSF53590">
    <property type="entry name" value="Nucleoside hydrolase"/>
    <property type="match status" value="1"/>
</dbReference>
<dbReference type="EMBL" id="CAJNOL010000108">
    <property type="protein sequence ID" value="CAF0852015.1"/>
    <property type="molecule type" value="Genomic_DNA"/>
</dbReference>
<comment type="similarity">
    <text evidence="1">Belongs to the IUNH family.</text>
</comment>
<feature type="chain" id="PRO_5032671205" description="Inosine/uridine-preferring nucleoside hydrolase domain-containing protein" evidence="4">
    <location>
        <begin position="21"/>
        <end position="342"/>
    </location>
</feature>
<proteinExistence type="inferred from homology"/>
<dbReference type="InterPro" id="IPR036452">
    <property type="entry name" value="Ribo_hydro-like"/>
</dbReference>
<evidence type="ECO:0000313" key="6">
    <source>
        <dbReference type="EMBL" id="CAF0852015.1"/>
    </source>
</evidence>
<accession>A0A813W3W4</accession>
<organism evidence="6 7">
    <name type="scientific">Rotaria sordida</name>
    <dbReference type="NCBI Taxonomy" id="392033"/>
    <lineage>
        <taxon>Eukaryota</taxon>
        <taxon>Metazoa</taxon>
        <taxon>Spiralia</taxon>
        <taxon>Gnathifera</taxon>
        <taxon>Rotifera</taxon>
        <taxon>Eurotatoria</taxon>
        <taxon>Bdelloidea</taxon>
        <taxon>Philodinida</taxon>
        <taxon>Philodinidae</taxon>
        <taxon>Rotaria</taxon>
    </lineage>
</organism>
<dbReference type="InterPro" id="IPR001910">
    <property type="entry name" value="Inosine/uridine_hydrolase_dom"/>
</dbReference>
<reference evidence="6" key="1">
    <citation type="submission" date="2021-02" db="EMBL/GenBank/DDBJ databases">
        <authorList>
            <person name="Nowell W R."/>
        </authorList>
    </citation>
    <scope>NUCLEOTIDE SEQUENCE</scope>
</reference>
<keyword evidence="2" id="KW-0378">Hydrolase</keyword>
<keyword evidence="7" id="KW-1185">Reference proteome</keyword>
<keyword evidence="4" id="KW-0732">Signal</keyword>
<feature type="signal peptide" evidence="4">
    <location>
        <begin position="1"/>
        <end position="20"/>
    </location>
</feature>